<evidence type="ECO:0000313" key="2">
    <source>
        <dbReference type="Proteomes" id="UP000076078"/>
    </source>
</evidence>
<evidence type="ECO:0000313" key="1">
    <source>
        <dbReference type="EMBL" id="KYQ89932.1"/>
    </source>
</evidence>
<proteinExistence type="predicted"/>
<protein>
    <submittedName>
        <fullName evidence="1">Uncharacterized protein</fullName>
    </submittedName>
</protein>
<dbReference type="AlphaFoldDB" id="A0A151Z7J1"/>
<name>A0A151Z7J1_TIELA</name>
<dbReference type="EMBL" id="LODT01000037">
    <property type="protein sequence ID" value="KYQ89932.1"/>
    <property type="molecule type" value="Genomic_DNA"/>
</dbReference>
<keyword evidence="2" id="KW-1185">Reference proteome</keyword>
<comment type="caution">
    <text evidence="1">The sequence shown here is derived from an EMBL/GenBank/DDBJ whole genome shotgun (WGS) entry which is preliminary data.</text>
</comment>
<accession>A0A151Z7J1</accession>
<dbReference type="Proteomes" id="UP000076078">
    <property type="component" value="Unassembled WGS sequence"/>
</dbReference>
<organism evidence="1 2">
    <name type="scientific">Tieghemostelium lacteum</name>
    <name type="common">Slime mold</name>
    <name type="synonym">Dictyostelium lacteum</name>
    <dbReference type="NCBI Taxonomy" id="361077"/>
    <lineage>
        <taxon>Eukaryota</taxon>
        <taxon>Amoebozoa</taxon>
        <taxon>Evosea</taxon>
        <taxon>Eumycetozoa</taxon>
        <taxon>Dictyostelia</taxon>
        <taxon>Dictyosteliales</taxon>
        <taxon>Raperosteliaceae</taxon>
        <taxon>Tieghemostelium</taxon>
    </lineage>
</organism>
<sequence>METSQAHSVIIWIGENLKAITLTKTDDLNKDKYYLLMWKTTEPLPHFAVLKNDVLYHRFPVYNVEQMAIQNYIRAYPDYELVNVFEVLKPVVTTNNQLLMESKWTNEDNCLIFCFDYLGLKYVAKSSMNLEYSNEIRNFSPTQKLKAASLWGV</sequence>
<gene>
    <name evidence="1" type="ORF">DLAC_11723</name>
</gene>
<reference evidence="1 2" key="1">
    <citation type="submission" date="2015-12" db="EMBL/GenBank/DDBJ databases">
        <title>Dictyostelia acquired genes for synthesis and detection of signals that induce cell-type specialization by lateral gene transfer from prokaryotes.</title>
        <authorList>
            <person name="Gloeckner G."/>
            <person name="Schaap P."/>
        </authorList>
    </citation>
    <scope>NUCLEOTIDE SEQUENCE [LARGE SCALE GENOMIC DNA]</scope>
    <source>
        <strain evidence="1 2">TK</strain>
    </source>
</reference>
<dbReference type="InParanoid" id="A0A151Z7J1"/>